<dbReference type="InterPro" id="IPR050155">
    <property type="entry name" value="HAD-like_hydrolase_sf"/>
</dbReference>
<dbReference type="EMBL" id="VLLL01000007">
    <property type="protein sequence ID" value="TWJ10715.1"/>
    <property type="molecule type" value="Genomic_DNA"/>
</dbReference>
<dbReference type="InterPro" id="IPR023198">
    <property type="entry name" value="PGP-like_dom2"/>
</dbReference>
<reference evidence="1 2" key="1">
    <citation type="journal article" date="2013" name="Stand. Genomic Sci.">
        <title>Genomic Encyclopedia of Type Strains, Phase I: The one thousand microbial genomes (KMG-I) project.</title>
        <authorList>
            <person name="Kyrpides N.C."/>
            <person name="Woyke T."/>
            <person name="Eisen J.A."/>
            <person name="Garrity G."/>
            <person name="Lilburn T.G."/>
            <person name="Beck B.J."/>
            <person name="Whitman W.B."/>
            <person name="Hugenholtz P."/>
            <person name="Klenk H.P."/>
        </authorList>
    </citation>
    <scope>NUCLEOTIDE SEQUENCE [LARGE SCALE GENOMIC DNA]</scope>
    <source>
        <strain evidence="1 2">DSM 45044</strain>
    </source>
</reference>
<dbReference type="PANTHER" id="PTHR43434:SF1">
    <property type="entry name" value="PHOSPHOGLYCOLATE PHOSPHATASE"/>
    <property type="match status" value="1"/>
</dbReference>
<evidence type="ECO:0000313" key="1">
    <source>
        <dbReference type="EMBL" id="TWJ10715.1"/>
    </source>
</evidence>
<keyword evidence="1" id="KW-0378">Hydrolase</keyword>
<accession>A0A562UYM9</accession>
<keyword evidence="2" id="KW-1185">Reference proteome</keyword>
<dbReference type="InterPro" id="IPR036412">
    <property type="entry name" value="HAD-like_sf"/>
</dbReference>
<organism evidence="1 2">
    <name type="scientific">Stackebrandtia albiflava</name>
    <dbReference type="NCBI Taxonomy" id="406432"/>
    <lineage>
        <taxon>Bacteria</taxon>
        <taxon>Bacillati</taxon>
        <taxon>Actinomycetota</taxon>
        <taxon>Actinomycetes</taxon>
        <taxon>Glycomycetales</taxon>
        <taxon>Glycomycetaceae</taxon>
        <taxon>Stackebrandtia</taxon>
    </lineage>
</organism>
<dbReference type="SUPFAM" id="SSF56784">
    <property type="entry name" value="HAD-like"/>
    <property type="match status" value="1"/>
</dbReference>
<evidence type="ECO:0000313" key="2">
    <source>
        <dbReference type="Proteomes" id="UP000321617"/>
    </source>
</evidence>
<dbReference type="PANTHER" id="PTHR43434">
    <property type="entry name" value="PHOSPHOGLYCOLATE PHOSPHATASE"/>
    <property type="match status" value="1"/>
</dbReference>
<protein>
    <submittedName>
        <fullName evidence="1">Phosphoglycolate phosphatase-like HAD superfamily hydrolase</fullName>
    </submittedName>
</protein>
<dbReference type="Gene3D" id="3.40.50.1000">
    <property type="entry name" value="HAD superfamily/HAD-like"/>
    <property type="match status" value="1"/>
</dbReference>
<dbReference type="Proteomes" id="UP000321617">
    <property type="component" value="Unassembled WGS sequence"/>
</dbReference>
<dbReference type="SFLD" id="SFLDS00003">
    <property type="entry name" value="Haloacid_Dehalogenase"/>
    <property type="match status" value="1"/>
</dbReference>
<comment type="caution">
    <text evidence="1">The sequence shown here is derived from an EMBL/GenBank/DDBJ whole genome shotgun (WGS) entry which is preliminary data.</text>
</comment>
<dbReference type="GO" id="GO:0005829">
    <property type="term" value="C:cytosol"/>
    <property type="evidence" value="ECO:0007669"/>
    <property type="project" value="TreeGrafter"/>
</dbReference>
<dbReference type="InterPro" id="IPR023214">
    <property type="entry name" value="HAD_sf"/>
</dbReference>
<dbReference type="Gene3D" id="1.10.150.240">
    <property type="entry name" value="Putative phosphatase, domain 2"/>
    <property type="match status" value="1"/>
</dbReference>
<dbReference type="GO" id="GO:0006281">
    <property type="term" value="P:DNA repair"/>
    <property type="evidence" value="ECO:0007669"/>
    <property type="project" value="TreeGrafter"/>
</dbReference>
<sequence>MAKHLVWDWNGTLLDDFEAVVAASSAAVVALGGTAFDGATHREKYRRPITDFYNEQLGRELTEAEFERLNELFHSGYLERIAECRLAEGALEAVTGWNGTQSLLSMWRHADLVPLVTRFGLAEHFARVDGLRATDHGGKHRYLVAHLSELNVQATEVVMIGDSVDDADAAVAAGAGCVLYSGGTTSERLLRATGFPVVDTLAEAVETARLG</sequence>
<gene>
    <name evidence="1" type="ORF">LX16_4137</name>
</gene>
<dbReference type="AlphaFoldDB" id="A0A562UYM9"/>
<name>A0A562UYM9_9ACTN</name>
<dbReference type="GO" id="GO:0008967">
    <property type="term" value="F:phosphoglycolate phosphatase activity"/>
    <property type="evidence" value="ECO:0007669"/>
    <property type="project" value="TreeGrafter"/>
</dbReference>
<proteinExistence type="predicted"/>
<dbReference type="SFLD" id="SFLDG01129">
    <property type="entry name" value="C1.5:_HAD__Beta-PGM__Phosphata"/>
    <property type="match status" value="1"/>
</dbReference>
<dbReference type="OrthoDB" id="4307245at2"/>
<dbReference type="Pfam" id="PF00702">
    <property type="entry name" value="Hydrolase"/>
    <property type="match status" value="1"/>
</dbReference>
<dbReference type="RefSeq" id="WP_147141617.1">
    <property type="nucleotide sequence ID" value="NZ_BAABIJ010000003.1"/>
</dbReference>